<dbReference type="PANTHER" id="PTHR46026">
    <property type="entry name" value="RHO-TYPE GUANINE NUCLEOTIDE EXCHANGE FACTOR, ISOFORM F"/>
    <property type="match status" value="1"/>
</dbReference>
<dbReference type="Gene3D" id="1.20.900.10">
    <property type="entry name" value="Dbl homology (DH) domain"/>
    <property type="match status" value="1"/>
</dbReference>
<dbReference type="PROSITE" id="PS50003">
    <property type="entry name" value="PH_DOMAIN"/>
    <property type="match status" value="1"/>
</dbReference>
<dbReference type="SMART" id="SM00325">
    <property type="entry name" value="RhoGEF"/>
    <property type="match status" value="1"/>
</dbReference>
<dbReference type="CDD" id="cd11877">
    <property type="entry name" value="SH3_PIX"/>
    <property type="match status" value="1"/>
</dbReference>
<dbReference type="GO" id="GO:0005737">
    <property type="term" value="C:cytoplasm"/>
    <property type="evidence" value="ECO:0007669"/>
    <property type="project" value="TreeGrafter"/>
</dbReference>
<dbReference type="Gene3D" id="2.30.30.40">
    <property type="entry name" value="SH3 Domains"/>
    <property type="match status" value="1"/>
</dbReference>
<dbReference type="CDD" id="cd00160">
    <property type="entry name" value="RhoGEF"/>
    <property type="match status" value="1"/>
</dbReference>
<comment type="subcellular location">
    <subcellularLocation>
        <location evidence="1">Cell projection</location>
        <location evidence="1">Lamellipodium</location>
    </subcellularLocation>
</comment>
<dbReference type="PRINTS" id="PR00452">
    <property type="entry name" value="SH3DOMAIN"/>
</dbReference>
<dbReference type="InterPro" id="IPR000219">
    <property type="entry name" value="DH_dom"/>
</dbReference>
<dbReference type="InterPro" id="IPR001849">
    <property type="entry name" value="PH_domain"/>
</dbReference>
<proteinExistence type="predicted"/>
<dbReference type="RefSeq" id="XP_018329261.1">
    <property type="nucleotide sequence ID" value="XM_018473759.2"/>
</dbReference>
<dbReference type="GO" id="GO:0005085">
    <property type="term" value="F:guanyl-nucleotide exchange factor activity"/>
    <property type="evidence" value="ECO:0007669"/>
    <property type="project" value="UniProtKB-KW"/>
</dbReference>
<dbReference type="Gene3D" id="1.20.5.390">
    <property type="entry name" value="L1 transposable element, trimerization domain"/>
    <property type="match status" value="1"/>
</dbReference>
<feature type="domain" description="PH" evidence="9">
    <location>
        <begin position="278"/>
        <end position="379"/>
    </location>
</feature>
<dbReference type="Proteomes" id="UP000192223">
    <property type="component" value="Unplaced"/>
</dbReference>
<dbReference type="PANTHER" id="PTHR46026:SF1">
    <property type="entry name" value="RHO-TYPE GUANINE NUCLEOTIDE EXCHANGE FACTOR, ISOFORM F"/>
    <property type="match status" value="1"/>
</dbReference>
<feature type="coiled-coil region" evidence="6">
    <location>
        <begin position="526"/>
        <end position="553"/>
    </location>
</feature>
<dbReference type="SUPFAM" id="SSF50044">
    <property type="entry name" value="SH3-domain"/>
    <property type="match status" value="1"/>
</dbReference>
<evidence type="ECO:0000313" key="11">
    <source>
        <dbReference type="Proteomes" id="UP000192223"/>
    </source>
</evidence>
<dbReference type="OrthoDB" id="6019202at2759"/>
<dbReference type="InterPro" id="IPR001452">
    <property type="entry name" value="SH3_domain"/>
</dbReference>
<evidence type="ECO:0000256" key="6">
    <source>
        <dbReference type="SAM" id="Coils"/>
    </source>
</evidence>
<sequence length="592" mass="66390">MSSQPMTVQAVYSFKGKNNDELCFKKGDKIVITQKEEGGWWEGTLGDKTGWFPSNYVVECKDVHTNLAMVNQQKQYRSVVLKDLIDSEKAHVTEQQGLVSNFLQPLEKSSILSVDEYRQLTGNLLEVLDTHQQLLHLLEEEESKTSEEQRVGRLFLTWAPKMKSVHQGYCSLHPKAAFILDKYKDELTTYMESCGATTPGVLVLTVGLSKPFRRLEKYSGMLQELERHLEESHPDRGDTQRSVSVYKEIATSCAAIRRQKELELQVLTGPVRGWEGQSLSTLGEIIYMGSVAVGPQHHDRYLVLFPSTLLILSVSPRLSAFIYEGKLPLTGINVIRLEDSDQYKNAFEINGHLIEKRTAVCQSKEEADRWVEILRKHMPHRSNVNSFNQKALPSQAEVVPQPPPHQMSPLTTGTGTSNSISRQGSGINPSTRSTPSPQSACNNGRGWSVSCLRPTPPLRPCLALGVTVNGSPGRSSRKPITYKEDALILDVIEAYCGNVKPRNTVNSVDVGTNYEGCKDIESLQTIKNLSDIVQTLQNQFRNLEANFNTLSYQFMEERSARCKLQNIIKNNLGGAKEVETIEWPTMESNIFT</sequence>
<name>A0A1W4WZE8_AGRPL</name>
<dbReference type="GO" id="GO:0030027">
    <property type="term" value="C:lamellipodium"/>
    <property type="evidence" value="ECO:0007669"/>
    <property type="project" value="UniProtKB-SubCell"/>
</dbReference>
<dbReference type="SUPFAM" id="SSF48065">
    <property type="entry name" value="DBL homology domain (DH-domain)"/>
    <property type="match status" value="1"/>
</dbReference>
<dbReference type="InterPro" id="IPR011993">
    <property type="entry name" value="PH-like_dom_sf"/>
</dbReference>
<accession>A0A1W4WZE8</accession>
<evidence type="ECO:0000256" key="4">
    <source>
        <dbReference type="ARBA" id="ARBA00023273"/>
    </source>
</evidence>
<keyword evidence="2 5" id="KW-0728">SH3 domain</keyword>
<dbReference type="SUPFAM" id="SSF50729">
    <property type="entry name" value="PH domain-like"/>
    <property type="match status" value="1"/>
</dbReference>
<evidence type="ECO:0000259" key="9">
    <source>
        <dbReference type="PROSITE" id="PS50003"/>
    </source>
</evidence>
<keyword evidence="4" id="KW-0966">Cell projection</keyword>
<dbReference type="FunFam" id="2.30.30.40:FF:000072">
    <property type="entry name" value="Unconventional Myosin IB"/>
    <property type="match status" value="1"/>
</dbReference>
<gene>
    <name evidence="12" type="primary">LOC108739724</name>
</gene>
<dbReference type="CTD" id="35306"/>
<dbReference type="CDD" id="cd01225">
    <property type="entry name" value="PH_Cool_Pix"/>
    <property type="match status" value="1"/>
</dbReference>
<dbReference type="SMART" id="SM00233">
    <property type="entry name" value="PH"/>
    <property type="match status" value="1"/>
</dbReference>
<dbReference type="PROSITE" id="PS50002">
    <property type="entry name" value="SH3"/>
    <property type="match status" value="1"/>
</dbReference>
<evidence type="ECO:0000259" key="8">
    <source>
        <dbReference type="PROSITE" id="PS50002"/>
    </source>
</evidence>
<reference evidence="12" key="1">
    <citation type="submission" date="2025-08" db="UniProtKB">
        <authorList>
            <consortium name="RefSeq"/>
        </authorList>
    </citation>
    <scope>IDENTIFICATION</scope>
    <source>
        <tissue evidence="12">Entire body</tissue>
    </source>
</reference>
<evidence type="ECO:0000256" key="1">
    <source>
        <dbReference type="ARBA" id="ARBA00004510"/>
    </source>
</evidence>
<keyword evidence="11" id="KW-1185">Reference proteome</keyword>
<dbReference type="AlphaFoldDB" id="A0A1W4WZE8"/>
<dbReference type="Pfam" id="PF00621">
    <property type="entry name" value="RhoGEF"/>
    <property type="match status" value="1"/>
</dbReference>
<dbReference type="PROSITE" id="PS50010">
    <property type="entry name" value="DH_2"/>
    <property type="match status" value="1"/>
</dbReference>
<evidence type="ECO:0000313" key="12">
    <source>
        <dbReference type="RefSeq" id="XP_018329261.1"/>
    </source>
</evidence>
<keyword evidence="3" id="KW-0344">Guanine-nucleotide releasing factor</keyword>
<protein>
    <submittedName>
        <fullName evidence="12">Rho guanine nucleotide exchange factor 7 isoform X6</fullName>
    </submittedName>
</protein>
<evidence type="ECO:0000256" key="3">
    <source>
        <dbReference type="ARBA" id="ARBA00022658"/>
    </source>
</evidence>
<evidence type="ECO:0000256" key="5">
    <source>
        <dbReference type="PROSITE-ProRule" id="PRU00192"/>
    </source>
</evidence>
<dbReference type="InterPro" id="IPR036028">
    <property type="entry name" value="SH3-like_dom_sf"/>
</dbReference>
<evidence type="ECO:0000259" key="10">
    <source>
        <dbReference type="PROSITE" id="PS50010"/>
    </source>
</evidence>
<dbReference type="InterPro" id="IPR046376">
    <property type="entry name" value="PH_Cool_Pix"/>
</dbReference>
<dbReference type="InterPro" id="IPR035899">
    <property type="entry name" value="DBL_dom_sf"/>
</dbReference>
<dbReference type="GO" id="GO:0016192">
    <property type="term" value="P:vesicle-mediated transport"/>
    <property type="evidence" value="ECO:0007669"/>
    <property type="project" value="UniProtKB-ARBA"/>
</dbReference>
<dbReference type="SMART" id="SM00326">
    <property type="entry name" value="SH3"/>
    <property type="match status" value="1"/>
</dbReference>
<feature type="domain" description="DH" evidence="10">
    <location>
        <begin position="76"/>
        <end position="256"/>
    </location>
</feature>
<evidence type="ECO:0000256" key="2">
    <source>
        <dbReference type="ARBA" id="ARBA00022443"/>
    </source>
</evidence>
<evidence type="ECO:0000256" key="7">
    <source>
        <dbReference type="SAM" id="MobiDB-lite"/>
    </source>
</evidence>
<dbReference type="Pfam" id="PF00169">
    <property type="entry name" value="PH"/>
    <property type="match status" value="1"/>
</dbReference>
<dbReference type="Pfam" id="PF00018">
    <property type="entry name" value="SH3_1"/>
    <property type="match status" value="1"/>
</dbReference>
<feature type="compositionally biased region" description="Polar residues" evidence="7">
    <location>
        <begin position="408"/>
        <end position="442"/>
    </location>
</feature>
<feature type="region of interest" description="Disordered" evidence="7">
    <location>
        <begin position="391"/>
        <end position="443"/>
    </location>
</feature>
<feature type="domain" description="SH3" evidence="8">
    <location>
        <begin position="3"/>
        <end position="62"/>
    </location>
</feature>
<dbReference type="GeneID" id="108739724"/>
<dbReference type="Gene3D" id="2.30.29.30">
    <property type="entry name" value="Pleckstrin-homology domain (PH domain)/Phosphotyrosine-binding domain (PTB)"/>
    <property type="match status" value="1"/>
</dbReference>
<organism evidence="11 12">
    <name type="scientific">Agrilus planipennis</name>
    <name type="common">Emerald ash borer</name>
    <name type="synonym">Agrilus marcopoli</name>
    <dbReference type="NCBI Taxonomy" id="224129"/>
    <lineage>
        <taxon>Eukaryota</taxon>
        <taxon>Metazoa</taxon>
        <taxon>Ecdysozoa</taxon>
        <taxon>Arthropoda</taxon>
        <taxon>Hexapoda</taxon>
        <taxon>Insecta</taxon>
        <taxon>Pterygota</taxon>
        <taxon>Neoptera</taxon>
        <taxon>Endopterygota</taxon>
        <taxon>Coleoptera</taxon>
        <taxon>Polyphaga</taxon>
        <taxon>Elateriformia</taxon>
        <taxon>Buprestoidea</taxon>
        <taxon>Buprestidae</taxon>
        <taxon>Agrilinae</taxon>
        <taxon>Agrilus</taxon>
    </lineage>
</organism>
<keyword evidence="6" id="KW-0175">Coiled coil</keyword>